<comment type="caution">
    <text evidence="3">The sequence shown here is derived from an EMBL/GenBank/DDBJ whole genome shotgun (WGS) entry which is preliminary data.</text>
</comment>
<reference evidence="3 4" key="1">
    <citation type="journal article" date="2019" name="G3 (Bethesda)">
        <title>Sequencing of a Wild Apple (Malus baccata) Genome Unravels the Differences Between Cultivated and Wild Apple Species Regarding Disease Resistance and Cold Tolerance.</title>
        <authorList>
            <person name="Chen X."/>
        </authorList>
    </citation>
    <scope>NUCLEOTIDE SEQUENCE [LARGE SCALE GENOMIC DNA]</scope>
    <source>
        <strain evidence="4">cv. Shandingzi</strain>
        <tissue evidence="3">Leaves</tissue>
    </source>
</reference>
<evidence type="ECO:0000313" key="3">
    <source>
        <dbReference type="EMBL" id="TQD86061.1"/>
    </source>
</evidence>
<feature type="signal peptide" evidence="2">
    <location>
        <begin position="1"/>
        <end position="19"/>
    </location>
</feature>
<organism evidence="3 4">
    <name type="scientific">Malus baccata</name>
    <name type="common">Siberian crab apple</name>
    <name type="synonym">Pyrus baccata</name>
    <dbReference type="NCBI Taxonomy" id="106549"/>
    <lineage>
        <taxon>Eukaryota</taxon>
        <taxon>Viridiplantae</taxon>
        <taxon>Streptophyta</taxon>
        <taxon>Embryophyta</taxon>
        <taxon>Tracheophyta</taxon>
        <taxon>Spermatophyta</taxon>
        <taxon>Magnoliopsida</taxon>
        <taxon>eudicotyledons</taxon>
        <taxon>Gunneridae</taxon>
        <taxon>Pentapetalae</taxon>
        <taxon>rosids</taxon>
        <taxon>fabids</taxon>
        <taxon>Rosales</taxon>
        <taxon>Rosaceae</taxon>
        <taxon>Amygdaloideae</taxon>
        <taxon>Maleae</taxon>
        <taxon>Malus</taxon>
    </lineage>
</organism>
<accession>A0A540LHW9</accession>
<feature type="chain" id="PRO_5021953666" evidence="2">
    <location>
        <begin position="20"/>
        <end position="167"/>
    </location>
</feature>
<dbReference type="AlphaFoldDB" id="A0A540LHW9"/>
<protein>
    <submittedName>
        <fullName evidence="3">Uncharacterized protein</fullName>
    </submittedName>
</protein>
<gene>
    <name evidence="3" type="ORF">C1H46_028400</name>
</gene>
<evidence type="ECO:0000313" key="4">
    <source>
        <dbReference type="Proteomes" id="UP000315295"/>
    </source>
</evidence>
<sequence>MASCHLSLLLVISPRSVISNGVALESLKLKAFSPQFLLLKPPKSHNLNPPRASTNGADNGSIEPSKPTRGRKKGTPSSSSEAPKKPKCSKKSEVVNGAVEPLPENPNSELEDYDDGIDFPYDYPPLVCCFGAAQEFVPTVLVSENQMQPDIYSQWKMLQWDPPDASG</sequence>
<proteinExistence type="predicted"/>
<feature type="region of interest" description="Disordered" evidence="1">
    <location>
        <begin position="40"/>
        <end position="111"/>
    </location>
</feature>
<keyword evidence="2" id="KW-0732">Signal</keyword>
<name>A0A540LHW9_MALBA</name>
<dbReference type="EMBL" id="VIEB01000578">
    <property type="protein sequence ID" value="TQD86061.1"/>
    <property type="molecule type" value="Genomic_DNA"/>
</dbReference>
<dbReference type="Proteomes" id="UP000315295">
    <property type="component" value="Unassembled WGS sequence"/>
</dbReference>
<feature type="compositionally biased region" description="Polar residues" evidence="1">
    <location>
        <begin position="45"/>
        <end position="58"/>
    </location>
</feature>
<evidence type="ECO:0000256" key="1">
    <source>
        <dbReference type="SAM" id="MobiDB-lite"/>
    </source>
</evidence>
<dbReference type="STRING" id="106549.A0A540LHW9"/>
<keyword evidence="4" id="KW-1185">Reference proteome</keyword>
<evidence type="ECO:0000256" key="2">
    <source>
        <dbReference type="SAM" id="SignalP"/>
    </source>
</evidence>